<feature type="compositionally biased region" description="Basic and acidic residues" evidence="1">
    <location>
        <begin position="25"/>
        <end position="38"/>
    </location>
</feature>
<sequence length="86" mass="9768">MLIDQPSLDAKEQSIRQPPKRSGPRRHDVPIKCKDASHPHGSRRQHAKKKHDVEAQKHKKTIKTNHEDNAKGTPSPNSCCFQEPFA</sequence>
<evidence type="ECO:0000256" key="1">
    <source>
        <dbReference type="SAM" id="MobiDB-lite"/>
    </source>
</evidence>
<accession>A0A370C647</accession>
<dbReference type="VEuPathDB" id="FungiDB:M747DRAFT_23804"/>
<feature type="region of interest" description="Disordered" evidence="1">
    <location>
        <begin position="1"/>
        <end position="86"/>
    </location>
</feature>
<evidence type="ECO:0000313" key="3">
    <source>
        <dbReference type="Proteomes" id="UP000253845"/>
    </source>
</evidence>
<name>A0A370C647_ASPNG</name>
<evidence type="ECO:0000313" key="2">
    <source>
        <dbReference type="EMBL" id="RDH21162.1"/>
    </source>
</evidence>
<dbReference type="EMBL" id="KZ851911">
    <property type="protein sequence ID" value="RDH21162.1"/>
    <property type="molecule type" value="Genomic_DNA"/>
</dbReference>
<feature type="compositionally biased region" description="Basic residues" evidence="1">
    <location>
        <begin position="40"/>
        <end position="50"/>
    </location>
</feature>
<reference evidence="2 3" key="1">
    <citation type="submission" date="2018-07" db="EMBL/GenBank/DDBJ databases">
        <title>Section-level genome sequencing of Aspergillus section Nigri to investigate inter- and intra-species variation.</title>
        <authorList>
            <consortium name="DOE Joint Genome Institute"/>
            <person name="Vesth T.C."/>
            <person name="Nybo J.L."/>
            <person name="Theobald S."/>
            <person name="Frisvad J.C."/>
            <person name="Larsen T.O."/>
            <person name="Nielsen K.F."/>
            <person name="Hoof J.B."/>
            <person name="Brandl J."/>
            <person name="Salamov A."/>
            <person name="Riley R."/>
            <person name="Gladden J.M."/>
            <person name="Phatale P."/>
            <person name="Nielsen M.T."/>
            <person name="Lyhne E.K."/>
            <person name="Kogle M.E."/>
            <person name="Strasser K."/>
            <person name="McDonnell E."/>
            <person name="Barry K."/>
            <person name="Clum A."/>
            <person name="Chen C."/>
            <person name="Nolan M."/>
            <person name="Sandor L."/>
            <person name="Kuo A."/>
            <person name="Lipzen A."/>
            <person name="Hainaut M."/>
            <person name="Drula E."/>
            <person name="Tsang A."/>
            <person name="Magnuson J.K."/>
            <person name="Henrissat B."/>
            <person name="Wiebenga A."/>
            <person name="Simmons B.A."/>
            <person name="Makela M.R."/>
            <person name="De vries R.P."/>
            <person name="Grigoriev I.V."/>
            <person name="Mortensen U.H."/>
            <person name="Baker S.E."/>
            <person name="Andersen M.R."/>
        </authorList>
    </citation>
    <scope>NUCLEOTIDE SEQUENCE [LARGE SCALE GENOMIC DNA]</scope>
    <source>
        <strain evidence="2 3">ATCC 13496</strain>
    </source>
</reference>
<protein>
    <submittedName>
        <fullName evidence="2">Uncharacterized protein</fullName>
    </submittedName>
</protein>
<gene>
    <name evidence="2" type="ORF">M747DRAFT_23804</name>
</gene>
<dbReference type="AlphaFoldDB" id="A0A370C647"/>
<proteinExistence type="predicted"/>
<organism evidence="2 3">
    <name type="scientific">Aspergillus niger ATCC 13496</name>
    <dbReference type="NCBI Taxonomy" id="1353008"/>
    <lineage>
        <taxon>Eukaryota</taxon>
        <taxon>Fungi</taxon>
        <taxon>Dikarya</taxon>
        <taxon>Ascomycota</taxon>
        <taxon>Pezizomycotina</taxon>
        <taxon>Eurotiomycetes</taxon>
        <taxon>Eurotiomycetidae</taxon>
        <taxon>Eurotiales</taxon>
        <taxon>Aspergillaceae</taxon>
        <taxon>Aspergillus</taxon>
        <taxon>Aspergillus subgen. Circumdati</taxon>
    </lineage>
</organism>
<dbReference type="Proteomes" id="UP000253845">
    <property type="component" value="Unassembled WGS sequence"/>
</dbReference>